<evidence type="ECO:0000313" key="4">
    <source>
        <dbReference type="Proteomes" id="UP001597283"/>
    </source>
</evidence>
<reference evidence="4" key="1">
    <citation type="journal article" date="2019" name="Int. J. Syst. Evol. Microbiol.">
        <title>The Global Catalogue of Microorganisms (GCM) 10K type strain sequencing project: providing services to taxonomists for standard genome sequencing and annotation.</title>
        <authorList>
            <consortium name="The Broad Institute Genomics Platform"/>
            <consortium name="The Broad Institute Genome Sequencing Center for Infectious Disease"/>
            <person name="Wu L."/>
            <person name="Ma J."/>
        </authorList>
    </citation>
    <scope>NUCLEOTIDE SEQUENCE [LARGE SCALE GENOMIC DNA]</scope>
    <source>
        <strain evidence="4">Q85</strain>
    </source>
</reference>
<feature type="compositionally biased region" description="Low complexity" evidence="1">
    <location>
        <begin position="1"/>
        <end position="13"/>
    </location>
</feature>
<protein>
    <recommendedName>
        <fullName evidence="5">Holin-X, holin superfamily III</fullName>
    </recommendedName>
</protein>
<accession>A0ABW4N9Y1</accession>
<sequence length="136" mass="14851">MATRSDAAIAAPTAVPPPDDADRVESRDGMAEELAFAKGMNLRERRTRRKLNRILREDQVQSHLHRIVVAGLYLLAGSAALMFLMLIWHLITPWRVLTEAQLADLKQLLFSGAVGAGASGLAKKYLALNSDDGDEA</sequence>
<dbReference type="RefSeq" id="WP_380939335.1">
    <property type="nucleotide sequence ID" value="NZ_JBHUFC010000002.1"/>
</dbReference>
<evidence type="ECO:0000256" key="2">
    <source>
        <dbReference type="SAM" id="Phobius"/>
    </source>
</evidence>
<gene>
    <name evidence="3" type="ORF">ACFSC3_05180</name>
</gene>
<keyword evidence="2" id="KW-0472">Membrane</keyword>
<name>A0ABW4N9Y1_9SPHN</name>
<feature type="region of interest" description="Disordered" evidence="1">
    <location>
        <begin position="1"/>
        <end position="24"/>
    </location>
</feature>
<keyword evidence="2" id="KW-0812">Transmembrane</keyword>
<evidence type="ECO:0008006" key="5">
    <source>
        <dbReference type="Google" id="ProtNLM"/>
    </source>
</evidence>
<organism evidence="3 4">
    <name type="scientific">Sphingomonas floccifaciens</name>
    <dbReference type="NCBI Taxonomy" id="1844115"/>
    <lineage>
        <taxon>Bacteria</taxon>
        <taxon>Pseudomonadati</taxon>
        <taxon>Pseudomonadota</taxon>
        <taxon>Alphaproteobacteria</taxon>
        <taxon>Sphingomonadales</taxon>
        <taxon>Sphingomonadaceae</taxon>
        <taxon>Sphingomonas</taxon>
    </lineage>
</organism>
<proteinExistence type="predicted"/>
<keyword evidence="2" id="KW-1133">Transmembrane helix</keyword>
<evidence type="ECO:0000256" key="1">
    <source>
        <dbReference type="SAM" id="MobiDB-lite"/>
    </source>
</evidence>
<dbReference type="EMBL" id="JBHUFC010000002">
    <property type="protein sequence ID" value="MFD1786960.1"/>
    <property type="molecule type" value="Genomic_DNA"/>
</dbReference>
<feature type="transmembrane region" description="Helical" evidence="2">
    <location>
        <begin position="67"/>
        <end position="91"/>
    </location>
</feature>
<dbReference type="Proteomes" id="UP001597283">
    <property type="component" value="Unassembled WGS sequence"/>
</dbReference>
<comment type="caution">
    <text evidence="3">The sequence shown here is derived from an EMBL/GenBank/DDBJ whole genome shotgun (WGS) entry which is preliminary data.</text>
</comment>
<keyword evidence="4" id="KW-1185">Reference proteome</keyword>
<evidence type="ECO:0000313" key="3">
    <source>
        <dbReference type="EMBL" id="MFD1786960.1"/>
    </source>
</evidence>